<gene>
    <name evidence="2" type="ORF">ELE36_13060</name>
</gene>
<keyword evidence="1" id="KW-0812">Transmembrane</keyword>
<accession>A0A411HLF7</accession>
<dbReference type="Proteomes" id="UP000291562">
    <property type="component" value="Chromosome"/>
</dbReference>
<name>A0A411HLF7_9GAMM</name>
<sequence>MFSSLNAFNSLSPALRTAIDKKQITGDFTAQALLEQMRALAEFDRKNVLTRSQLRKWKWLAIVLGIVVLFISPLPFVLRVCIFVAAIAAVIYLSMIIRRLSQFAISENFSQVALPFIAILKQDMQAAQTLSIRLDLTPAIVSKKCTGTSKPYERGAYKKIVDTTYRDPWFDGSARLADDAILRWRLLDTICESKRSKRSSSGKTKTKLRHYKRSLVAIGLSLPNKFYGVNAAADRSSQKATSKITVHQGDKRSDVKLVRKFKAKSLQPLDPRALIDMISEAYKRATPPTRSAA</sequence>
<dbReference type="RefSeq" id="WP_129833985.1">
    <property type="nucleotide sequence ID" value="NZ_CP035704.1"/>
</dbReference>
<dbReference type="AlphaFoldDB" id="A0A411HLF7"/>
<organism evidence="2 3">
    <name type="scientific">Pseudolysobacter antarcticus</name>
    <dbReference type="NCBI Taxonomy" id="2511995"/>
    <lineage>
        <taxon>Bacteria</taxon>
        <taxon>Pseudomonadati</taxon>
        <taxon>Pseudomonadota</taxon>
        <taxon>Gammaproteobacteria</taxon>
        <taxon>Lysobacterales</taxon>
        <taxon>Rhodanobacteraceae</taxon>
        <taxon>Pseudolysobacter</taxon>
    </lineage>
</organism>
<dbReference type="OrthoDB" id="6197798at2"/>
<keyword evidence="1" id="KW-1133">Transmembrane helix</keyword>
<proteinExistence type="predicted"/>
<reference evidence="2 3" key="1">
    <citation type="submission" date="2019-01" db="EMBL/GenBank/DDBJ databases">
        <title>Pseudolysobacter antarctica gen. nov., sp. nov., isolated from Fildes Peninsula, Antarctica.</title>
        <authorList>
            <person name="Wei Z."/>
            <person name="Peng F."/>
        </authorList>
    </citation>
    <scope>NUCLEOTIDE SEQUENCE [LARGE SCALE GENOMIC DNA]</scope>
    <source>
        <strain evidence="2 3">AQ6-296</strain>
    </source>
</reference>
<dbReference type="EMBL" id="CP035704">
    <property type="protein sequence ID" value="QBB71207.1"/>
    <property type="molecule type" value="Genomic_DNA"/>
</dbReference>
<feature type="transmembrane region" description="Helical" evidence="1">
    <location>
        <begin position="59"/>
        <end position="76"/>
    </location>
</feature>
<dbReference type="KEGG" id="xbc:ELE36_13060"/>
<evidence type="ECO:0000313" key="3">
    <source>
        <dbReference type="Proteomes" id="UP000291562"/>
    </source>
</evidence>
<keyword evidence="3" id="KW-1185">Reference proteome</keyword>
<keyword evidence="1" id="KW-0472">Membrane</keyword>
<evidence type="ECO:0000256" key="1">
    <source>
        <dbReference type="SAM" id="Phobius"/>
    </source>
</evidence>
<protein>
    <submittedName>
        <fullName evidence="2">Uncharacterized protein</fullName>
    </submittedName>
</protein>
<evidence type="ECO:0000313" key="2">
    <source>
        <dbReference type="EMBL" id="QBB71207.1"/>
    </source>
</evidence>